<dbReference type="Proteomes" id="UP000636479">
    <property type="component" value="Unassembled WGS sequence"/>
</dbReference>
<gene>
    <name evidence="3" type="ORF">MIND_00900900</name>
</gene>
<dbReference type="EMBL" id="JACAZF010000007">
    <property type="protein sequence ID" value="KAF7299507.1"/>
    <property type="molecule type" value="Genomic_DNA"/>
</dbReference>
<dbReference type="PANTHER" id="PTHR24320">
    <property type="entry name" value="RETINOL DEHYDROGENASE"/>
    <property type="match status" value="1"/>
</dbReference>
<dbReference type="OrthoDB" id="191139at2759"/>
<dbReference type="RefSeq" id="XP_037218895.1">
    <property type="nucleotide sequence ID" value="XM_037365653.1"/>
</dbReference>
<comment type="similarity">
    <text evidence="1">Belongs to the short-chain dehydrogenases/reductases (SDR) family.</text>
</comment>
<organism evidence="3 4">
    <name type="scientific">Mycena indigotica</name>
    <dbReference type="NCBI Taxonomy" id="2126181"/>
    <lineage>
        <taxon>Eukaryota</taxon>
        <taxon>Fungi</taxon>
        <taxon>Dikarya</taxon>
        <taxon>Basidiomycota</taxon>
        <taxon>Agaricomycotina</taxon>
        <taxon>Agaricomycetes</taxon>
        <taxon>Agaricomycetidae</taxon>
        <taxon>Agaricales</taxon>
        <taxon>Marasmiineae</taxon>
        <taxon>Mycenaceae</taxon>
        <taxon>Mycena</taxon>
    </lineage>
</organism>
<proteinExistence type="inferred from homology"/>
<evidence type="ECO:0000256" key="2">
    <source>
        <dbReference type="ARBA" id="ARBA00023002"/>
    </source>
</evidence>
<dbReference type="PANTHER" id="PTHR24320:SF283">
    <property type="entry name" value="RETINOL DEHYDROGENASE 11"/>
    <property type="match status" value="1"/>
</dbReference>
<protein>
    <submittedName>
        <fullName evidence="3">Short-chain dehydrogenase/reductase family protein</fullName>
    </submittedName>
</protein>
<name>A0A8H6VZJ4_9AGAR</name>
<accession>A0A8H6VZJ4</accession>
<sequence>MATASASYPAFTYESTASEVAAALAAEIHGKNVLITGTSMNGIGFEAARAMAKYANLVVITGHNEERLKLSETAIKQETPTTNIRCLSLDLSSLASVRIAAARVNAYPEPLHVLIHNAAAPLGPFKLTVDNLESQLATDHIAPFLLTKLLLPKLLAACSPEYRPRVVFVSSTAHAIATGLDWDRLASLAVPARERAGVEEKYFTSPQEAYYHAKSANILTAIEMSRRYEGKILGYSLHPGIILTNITQREDSVAAMQAMEIFGADGKPNTRDIPWKTIPQGAATTIAAAFDPRIVVTPGAYLVDSVVANDKVATHCLDLAAAERLWTMTETIIGDSEEFV</sequence>
<dbReference type="InterPro" id="IPR036291">
    <property type="entry name" value="NAD(P)-bd_dom_sf"/>
</dbReference>
<reference evidence="3" key="1">
    <citation type="submission" date="2020-05" db="EMBL/GenBank/DDBJ databases">
        <title>Mycena genomes resolve the evolution of fungal bioluminescence.</title>
        <authorList>
            <person name="Tsai I.J."/>
        </authorList>
    </citation>
    <scope>NUCLEOTIDE SEQUENCE</scope>
    <source>
        <strain evidence="3">171206Taipei</strain>
    </source>
</reference>
<dbReference type="AlphaFoldDB" id="A0A8H6VZJ4"/>
<dbReference type="SUPFAM" id="SSF51735">
    <property type="entry name" value="NAD(P)-binding Rossmann-fold domains"/>
    <property type="match status" value="1"/>
</dbReference>
<evidence type="ECO:0000313" key="3">
    <source>
        <dbReference type="EMBL" id="KAF7299507.1"/>
    </source>
</evidence>
<dbReference type="GO" id="GO:0016491">
    <property type="term" value="F:oxidoreductase activity"/>
    <property type="evidence" value="ECO:0007669"/>
    <property type="project" value="UniProtKB-KW"/>
</dbReference>
<dbReference type="Pfam" id="PF00106">
    <property type="entry name" value="adh_short"/>
    <property type="match status" value="1"/>
</dbReference>
<dbReference type="GeneID" id="59348169"/>
<dbReference type="Gene3D" id="3.40.50.720">
    <property type="entry name" value="NAD(P)-binding Rossmann-like Domain"/>
    <property type="match status" value="1"/>
</dbReference>
<dbReference type="InterPro" id="IPR002347">
    <property type="entry name" value="SDR_fam"/>
</dbReference>
<comment type="caution">
    <text evidence="3">The sequence shown here is derived from an EMBL/GenBank/DDBJ whole genome shotgun (WGS) entry which is preliminary data.</text>
</comment>
<evidence type="ECO:0000256" key="1">
    <source>
        <dbReference type="ARBA" id="ARBA00006484"/>
    </source>
</evidence>
<keyword evidence="2" id="KW-0560">Oxidoreductase</keyword>
<keyword evidence="4" id="KW-1185">Reference proteome</keyword>
<evidence type="ECO:0000313" key="4">
    <source>
        <dbReference type="Proteomes" id="UP000636479"/>
    </source>
</evidence>